<dbReference type="PANTHER" id="PTHR21405">
    <property type="entry name" value="CDNA SEQUENCE BC021608"/>
    <property type="match status" value="1"/>
</dbReference>
<reference evidence="4" key="1">
    <citation type="submission" date="2016-11" db="UniProtKB">
        <authorList>
            <consortium name="WormBaseParasite"/>
        </authorList>
    </citation>
    <scope>IDENTIFICATION</scope>
</reference>
<dbReference type="InterPro" id="IPR019734">
    <property type="entry name" value="TPR_rpt"/>
</dbReference>
<dbReference type="OMA" id="CNQMLCE"/>
<evidence type="ECO:0000256" key="1">
    <source>
        <dbReference type="ARBA" id="ARBA00006995"/>
    </source>
</evidence>
<accession>A0A1I8B3S4</accession>
<dbReference type="InterPro" id="IPR038906">
    <property type="entry name" value="TTC36"/>
</dbReference>
<organism evidence="3 4">
    <name type="scientific">Meloidogyne hapla</name>
    <name type="common">Root-knot nematode worm</name>
    <dbReference type="NCBI Taxonomy" id="6305"/>
    <lineage>
        <taxon>Eukaryota</taxon>
        <taxon>Metazoa</taxon>
        <taxon>Ecdysozoa</taxon>
        <taxon>Nematoda</taxon>
        <taxon>Chromadorea</taxon>
        <taxon>Rhabditida</taxon>
        <taxon>Tylenchina</taxon>
        <taxon>Tylenchomorpha</taxon>
        <taxon>Tylenchoidea</taxon>
        <taxon>Meloidogynidae</taxon>
        <taxon>Meloidogyninae</taxon>
        <taxon>Meloidogyne</taxon>
    </lineage>
</organism>
<proteinExistence type="inferred from homology"/>
<evidence type="ECO:0000313" key="3">
    <source>
        <dbReference type="Proteomes" id="UP000095281"/>
    </source>
</evidence>
<evidence type="ECO:0000256" key="2">
    <source>
        <dbReference type="PROSITE-ProRule" id="PRU00339"/>
    </source>
</evidence>
<dbReference type="InterPro" id="IPR011990">
    <property type="entry name" value="TPR-like_helical_dom_sf"/>
</dbReference>
<comment type="similarity">
    <text evidence="1">Belongs to the TTC36 family.</text>
</comment>
<keyword evidence="3" id="KW-1185">Reference proteome</keyword>
<dbReference type="SUPFAM" id="SSF48452">
    <property type="entry name" value="TPR-like"/>
    <property type="match status" value="1"/>
</dbReference>
<protein>
    <submittedName>
        <fullName evidence="4">TPR_REGION domain-containing protein</fullName>
    </submittedName>
</protein>
<dbReference type="AlphaFoldDB" id="A0A1I8B3S4"/>
<feature type="repeat" description="TPR" evidence="2">
    <location>
        <begin position="88"/>
        <end position="121"/>
    </location>
</feature>
<dbReference type="Proteomes" id="UP000095281">
    <property type="component" value="Unplaced"/>
</dbReference>
<dbReference type="GO" id="GO:0006570">
    <property type="term" value="P:tyrosine metabolic process"/>
    <property type="evidence" value="ECO:0007669"/>
    <property type="project" value="TreeGrafter"/>
</dbReference>
<dbReference type="Gene3D" id="1.25.40.10">
    <property type="entry name" value="Tetratricopeptide repeat domain"/>
    <property type="match status" value="1"/>
</dbReference>
<dbReference type="WBParaSite" id="MhA1_Contig132.frz3.gene28">
    <property type="protein sequence ID" value="MhA1_Contig132.frz3.gene28"/>
    <property type="gene ID" value="MhA1_Contig132.frz3.gene28"/>
</dbReference>
<dbReference type="SMART" id="SM00028">
    <property type="entry name" value="TPR"/>
    <property type="match status" value="3"/>
</dbReference>
<feature type="repeat" description="TPR" evidence="2">
    <location>
        <begin position="44"/>
        <end position="77"/>
    </location>
</feature>
<sequence>MCSQRDKEVLNMILNPNMPFKFENEEDKEENKEDYSHLQNYKESEVQNMGGVKLAEGGDLEEALRKFNKAIEIKPETKKFKKICPQNPSVYNNRAQLYRLMGKLDEARIDLNQSLELNKGKGTSAAQAYVQLALIHRLNGEEEFAKIEFEKASKLGSSFAKNQLVAMNPYAAMCNKMLGEIMVKMRQGGGND</sequence>
<keyword evidence="2" id="KW-0802">TPR repeat</keyword>
<dbReference type="PROSITE" id="PS50005">
    <property type="entry name" value="TPR"/>
    <property type="match status" value="2"/>
</dbReference>
<dbReference type="Pfam" id="PF13424">
    <property type="entry name" value="TPR_12"/>
    <property type="match status" value="1"/>
</dbReference>
<name>A0A1I8B3S4_MELHA</name>
<evidence type="ECO:0000313" key="4">
    <source>
        <dbReference type="WBParaSite" id="MhA1_Contig132.frz3.gene28"/>
    </source>
</evidence>
<dbReference type="PANTHER" id="PTHR21405:SF0">
    <property type="entry name" value="TETRATRICOPEPTIDE REPEAT PROTEIN 36"/>
    <property type="match status" value="1"/>
</dbReference>